<gene>
    <name evidence="1" type="ORF">METZ01_LOCUS122098</name>
</gene>
<protein>
    <submittedName>
        <fullName evidence="1">Uncharacterized protein</fullName>
    </submittedName>
</protein>
<dbReference type="AlphaFoldDB" id="A0A381XWT4"/>
<sequence length="41" mass="4784">MIVYENIIMGIPPKKFPYNLGSAVRRLMFTINMQNGFRGKH</sequence>
<name>A0A381XWT4_9ZZZZ</name>
<evidence type="ECO:0000313" key="1">
    <source>
        <dbReference type="EMBL" id="SVA69244.1"/>
    </source>
</evidence>
<organism evidence="1">
    <name type="scientific">marine metagenome</name>
    <dbReference type="NCBI Taxonomy" id="408172"/>
    <lineage>
        <taxon>unclassified sequences</taxon>
        <taxon>metagenomes</taxon>
        <taxon>ecological metagenomes</taxon>
    </lineage>
</organism>
<dbReference type="EMBL" id="UINC01016672">
    <property type="protein sequence ID" value="SVA69244.1"/>
    <property type="molecule type" value="Genomic_DNA"/>
</dbReference>
<reference evidence="1" key="1">
    <citation type="submission" date="2018-05" db="EMBL/GenBank/DDBJ databases">
        <authorList>
            <person name="Lanie J.A."/>
            <person name="Ng W.-L."/>
            <person name="Kazmierczak K.M."/>
            <person name="Andrzejewski T.M."/>
            <person name="Davidsen T.M."/>
            <person name="Wayne K.J."/>
            <person name="Tettelin H."/>
            <person name="Glass J.I."/>
            <person name="Rusch D."/>
            <person name="Podicherti R."/>
            <person name="Tsui H.-C.T."/>
            <person name="Winkler M.E."/>
        </authorList>
    </citation>
    <scope>NUCLEOTIDE SEQUENCE</scope>
</reference>
<proteinExistence type="predicted"/>
<accession>A0A381XWT4</accession>